<dbReference type="InterPro" id="IPR005586">
    <property type="entry name" value="ABC_trans_aux"/>
</dbReference>
<dbReference type="EMBL" id="CDML01000030">
    <property type="protein sequence ID" value="CRF41110.1"/>
    <property type="molecule type" value="Genomic_DNA"/>
</dbReference>
<dbReference type="Proteomes" id="UP000041394">
    <property type="component" value="Unassembled WGS sequence"/>
</dbReference>
<evidence type="ECO:0000256" key="1">
    <source>
        <dbReference type="SAM" id="MobiDB-lite"/>
    </source>
</evidence>
<dbReference type="OrthoDB" id="5324640at2"/>
<gene>
    <name evidence="3" type="ORF">HAL011_08930</name>
    <name evidence="4" type="ORF">HAL013_06660</name>
    <name evidence="5" type="ORF">HAL09_13050</name>
</gene>
<organism evidence="5 7">
    <name type="scientific">Helicobacter ailurogastricus</name>
    <dbReference type="NCBI Taxonomy" id="1578720"/>
    <lineage>
        <taxon>Bacteria</taxon>
        <taxon>Pseudomonadati</taxon>
        <taxon>Campylobacterota</taxon>
        <taxon>Epsilonproteobacteria</taxon>
        <taxon>Campylobacterales</taxon>
        <taxon>Helicobacteraceae</taxon>
        <taxon>Helicobacter</taxon>
    </lineage>
</organism>
<dbReference type="EMBL" id="CDMN01000053">
    <property type="protein sequence ID" value="CRF44700.1"/>
    <property type="molecule type" value="Genomic_DNA"/>
</dbReference>
<evidence type="ECO:0000313" key="3">
    <source>
        <dbReference type="EMBL" id="CRF41110.1"/>
    </source>
</evidence>
<evidence type="ECO:0000313" key="8">
    <source>
        <dbReference type="Proteomes" id="UP000045175"/>
    </source>
</evidence>
<dbReference type="STRING" id="1578720.HAL011_08930"/>
<dbReference type="Proteomes" id="UP000038622">
    <property type="component" value="Unassembled WGS sequence"/>
</dbReference>
<reference evidence="6" key="3">
    <citation type="submission" date="2014-12" db="EMBL/GenBank/DDBJ databases">
        <authorList>
            <person name="Smet A."/>
        </authorList>
    </citation>
    <scope>NUCLEOTIDE SEQUENCE [LARGE SCALE GENOMIC DNA]</scope>
</reference>
<sequence length="211" mass="23404">MKAKFGLFALPLLFTGCLNLNLKQILPSVKDYDLNVGAIEAQTCKNTLSVGLLEVLSADLYNTKSIVKRTLGGEITYLKEQKFADTPTNMFKRMLFLQAPRHCISISPAPYANASSTLQLNVLTLALLDNTAEVVLDYTLTTGAESQHKRIVQKQPIQKEQDLSQIQALQRVSLKAIDQLLAQIEQTAPKKEQQSKKDEGLKGPKLNKSTF</sequence>
<keyword evidence="6" id="KW-1185">Reference proteome</keyword>
<dbReference type="Pfam" id="PF03886">
    <property type="entry name" value="ABC_trans_aux"/>
    <property type="match status" value="1"/>
</dbReference>
<reference evidence="5" key="1">
    <citation type="submission" date="2014-12" db="EMBL/GenBank/DDBJ databases">
        <title>Whole genome sequences of four Staphylococcus schleiferi canine isolates.</title>
        <authorList>
            <person name="Misic A.M."/>
            <person name="Cain C."/>
            <person name="Morris D.O."/>
            <person name="Rankin S."/>
            <person name="Beiting D."/>
        </authorList>
    </citation>
    <scope>NUCLEOTIDE SEQUENCE</scope>
    <source>
        <strain evidence="3">ASB11</strain>
        <strain evidence="4">ASB13</strain>
        <strain evidence="5">ASB9</strain>
    </source>
</reference>
<evidence type="ECO:0000259" key="2">
    <source>
        <dbReference type="Pfam" id="PF03886"/>
    </source>
</evidence>
<feature type="compositionally biased region" description="Basic and acidic residues" evidence="1">
    <location>
        <begin position="188"/>
        <end position="202"/>
    </location>
</feature>
<proteinExistence type="predicted"/>
<dbReference type="Proteomes" id="UP000045175">
    <property type="component" value="Unassembled WGS sequence"/>
</dbReference>
<evidence type="ECO:0000313" key="5">
    <source>
        <dbReference type="EMBL" id="CRF44700.1"/>
    </source>
</evidence>
<dbReference type="EMBL" id="CDMH01000032">
    <property type="protein sequence ID" value="CRF42482.1"/>
    <property type="molecule type" value="Genomic_DNA"/>
</dbReference>
<feature type="region of interest" description="Disordered" evidence="1">
    <location>
        <begin position="187"/>
        <end position="211"/>
    </location>
</feature>
<protein>
    <recommendedName>
        <fullName evidence="2">ABC-type transport auxiliary lipoprotein component domain-containing protein</fullName>
    </recommendedName>
</protein>
<reference evidence="7 8" key="2">
    <citation type="submission" date="2014-12" db="EMBL/GenBank/DDBJ databases">
        <authorList>
            <person name="Jaenicke S."/>
        </authorList>
    </citation>
    <scope>NUCLEOTIDE SEQUENCE [LARGE SCALE GENOMIC DNA]</scope>
</reference>
<dbReference type="Gene3D" id="3.40.50.10610">
    <property type="entry name" value="ABC-type transport auxiliary lipoprotein component"/>
    <property type="match status" value="1"/>
</dbReference>
<evidence type="ECO:0000313" key="7">
    <source>
        <dbReference type="Proteomes" id="UP000041394"/>
    </source>
</evidence>
<dbReference type="SUPFAM" id="SSF159594">
    <property type="entry name" value="XCC0632-like"/>
    <property type="match status" value="1"/>
</dbReference>
<dbReference type="RefSeq" id="WP_053941117.1">
    <property type="nucleotide sequence ID" value="NZ_CDMH01000032.1"/>
</dbReference>
<feature type="domain" description="ABC-type transport auxiliary lipoprotein component" evidence="2">
    <location>
        <begin position="40"/>
        <end position="184"/>
    </location>
</feature>
<dbReference type="PROSITE" id="PS51257">
    <property type="entry name" value="PROKAR_LIPOPROTEIN"/>
    <property type="match status" value="1"/>
</dbReference>
<accession>A0A0K2XBG7</accession>
<evidence type="ECO:0000313" key="6">
    <source>
        <dbReference type="Proteomes" id="UP000038622"/>
    </source>
</evidence>
<name>A0A0K2XBG7_9HELI</name>
<evidence type="ECO:0000313" key="4">
    <source>
        <dbReference type="EMBL" id="CRF42482.1"/>
    </source>
</evidence>
<dbReference type="AlphaFoldDB" id="A0A0K2XBG7"/>